<dbReference type="CDD" id="cd01949">
    <property type="entry name" value="GGDEF"/>
    <property type="match status" value="1"/>
</dbReference>
<dbReference type="PANTHER" id="PTHR45138:SF9">
    <property type="entry name" value="DIGUANYLATE CYCLASE DGCM-RELATED"/>
    <property type="match status" value="1"/>
</dbReference>
<keyword evidence="6" id="KW-1185">Reference proteome</keyword>
<feature type="transmembrane region" description="Helical" evidence="3">
    <location>
        <begin position="6"/>
        <end position="30"/>
    </location>
</feature>
<dbReference type="PANTHER" id="PTHR45138">
    <property type="entry name" value="REGULATORY COMPONENTS OF SENSORY TRANSDUCTION SYSTEM"/>
    <property type="match status" value="1"/>
</dbReference>
<keyword evidence="3" id="KW-0812">Transmembrane</keyword>
<evidence type="ECO:0000313" key="6">
    <source>
        <dbReference type="Proteomes" id="UP000744980"/>
    </source>
</evidence>
<dbReference type="GO" id="GO:0052621">
    <property type="term" value="F:diguanylate cyclase activity"/>
    <property type="evidence" value="ECO:0007669"/>
    <property type="project" value="UniProtKB-EC"/>
</dbReference>
<dbReference type="Proteomes" id="UP000744980">
    <property type="component" value="Unassembled WGS sequence"/>
</dbReference>
<accession>A0AAW4FIC5</accession>
<feature type="transmembrane region" description="Helical" evidence="3">
    <location>
        <begin position="153"/>
        <end position="173"/>
    </location>
</feature>
<dbReference type="SUPFAM" id="SSF55073">
    <property type="entry name" value="Nucleotide cyclase"/>
    <property type="match status" value="1"/>
</dbReference>
<dbReference type="EMBL" id="WXFA01000004">
    <property type="protein sequence ID" value="MBM3090786.1"/>
    <property type="molecule type" value="Genomic_DNA"/>
</dbReference>
<dbReference type="Gene3D" id="3.30.70.270">
    <property type="match status" value="1"/>
</dbReference>
<comment type="catalytic activity">
    <reaction evidence="2">
        <text>2 GTP = 3',3'-c-di-GMP + 2 diphosphate</text>
        <dbReference type="Rhea" id="RHEA:24898"/>
        <dbReference type="ChEBI" id="CHEBI:33019"/>
        <dbReference type="ChEBI" id="CHEBI:37565"/>
        <dbReference type="ChEBI" id="CHEBI:58805"/>
        <dbReference type="EC" id="2.7.7.65"/>
    </reaction>
</comment>
<feature type="transmembrane region" description="Helical" evidence="3">
    <location>
        <begin position="193"/>
        <end position="214"/>
    </location>
</feature>
<name>A0AAW4FIC5_9HYPH</name>
<feature type="domain" description="GGDEF" evidence="4">
    <location>
        <begin position="251"/>
        <end position="383"/>
    </location>
</feature>
<evidence type="ECO:0000256" key="1">
    <source>
        <dbReference type="ARBA" id="ARBA00012528"/>
    </source>
</evidence>
<dbReference type="InterPro" id="IPR029787">
    <property type="entry name" value="Nucleotide_cyclase"/>
</dbReference>
<proteinExistence type="predicted"/>
<dbReference type="NCBIfam" id="TIGR00254">
    <property type="entry name" value="GGDEF"/>
    <property type="match status" value="1"/>
</dbReference>
<protein>
    <recommendedName>
        <fullName evidence="1">diguanylate cyclase</fullName>
        <ecNumber evidence="1">2.7.7.65</ecNumber>
    </recommendedName>
</protein>
<feature type="transmembrane region" description="Helical" evidence="3">
    <location>
        <begin position="37"/>
        <end position="61"/>
    </location>
</feature>
<gene>
    <name evidence="5" type="ORF">GFB56_08160</name>
</gene>
<keyword evidence="3" id="KW-0472">Membrane</keyword>
<evidence type="ECO:0000256" key="3">
    <source>
        <dbReference type="SAM" id="Phobius"/>
    </source>
</evidence>
<dbReference type="RefSeq" id="WP_203527608.1">
    <property type="nucleotide sequence ID" value="NZ_CP083370.1"/>
</dbReference>
<dbReference type="InterPro" id="IPR050469">
    <property type="entry name" value="Diguanylate_Cyclase"/>
</dbReference>
<keyword evidence="3" id="KW-1133">Transmembrane helix</keyword>
<evidence type="ECO:0000313" key="5">
    <source>
        <dbReference type="EMBL" id="MBM3090786.1"/>
    </source>
</evidence>
<feature type="transmembrane region" description="Helical" evidence="3">
    <location>
        <begin position="119"/>
        <end position="141"/>
    </location>
</feature>
<dbReference type="PROSITE" id="PS50887">
    <property type="entry name" value="GGDEF"/>
    <property type="match status" value="1"/>
</dbReference>
<dbReference type="SMART" id="SM00267">
    <property type="entry name" value="GGDEF"/>
    <property type="match status" value="1"/>
</dbReference>
<organism evidence="5 6">
    <name type="scientific">Ensifer canadensis</name>
    <dbReference type="NCBI Taxonomy" id="555315"/>
    <lineage>
        <taxon>Bacteria</taxon>
        <taxon>Pseudomonadati</taxon>
        <taxon>Pseudomonadota</taxon>
        <taxon>Alphaproteobacteria</taxon>
        <taxon>Hyphomicrobiales</taxon>
        <taxon>Rhizobiaceae</taxon>
        <taxon>Sinorhizobium/Ensifer group</taxon>
        <taxon>Ensifer</taxon>
    </lineage>
</organism>
<dbReference type="InterPro" id="IPR000160">
    <property type="entry name" value="GGDEF_dom"/>
</dbReference>
<evidence type="ECO:0000256" key="2">
    <source>
        <dbReference type="ARBA" id="ARBA00034247"/>
    </source>
</evidence>
<feature type="transmembrane region" description="Helical" evidence="3">
    <location>
        <begin position="67"/>
        <end position="86"/>
    </location>
</feature>
<feature type="transmembrane region" description="Helical" evidence="3">
    <location>
        <begin position="93"/>
        <end position="113"/>
    </location>
</feature>
<dbReference type="InterPro" id="IPR043128">
    <property type="entry name" value="Rev_trsase/Diguanyl_cyclase"/>
</dbReference>
<reference evidence="5 6" key="1">
    <citation type="submission" date="2020-01" db="EMBL/GenBank/DDBJ databases">
        <title>Draft genome assembly of Ensifer adhaerens T173.</title>
        <authorList>
            <person name="Craig J.E."/>
            <person name="Stinchcombe J.R."/>
        </authorList>
    </citation>
    <scope>NUCLEOTIDE SEQUENCE [LARGE SCALE GENOMIC DNA]</scope>
    <source>
        <strain evidence="5 6">T173</strain>
    </source>
</reference>
<dbReference type="Pfam" id="PF00990">
    <property type="entry name" value="GGDEF"/>
    <property type="match status" value="1"/>
</dbReference>
<comment type="caution">
    <text evidence="5">The sequence shown here is derived from an EMBL/GenBank/DDBJ whole genome shotgun (WGS) entry which is preliminary data.</text>
</comment>
<dbReference type="FunFam" id="3.30.70.270:FF:000001">
    <property type="entry name" value="Diguanylate cyclase domain protein"/>
    <property type="match status" value="1"/>
</dbReference>
<dbReference type="AlphaFoldDB" id="A0AAW4FIC5"/>
<evidence type="ECO:0000259" key="4">
    <source>
        <dbReference type="PROSITE" id="PS50887"/>
    </source>
</evidence>
<sequence>MNGPLAASAIASAWPGLFVLFGLAFGWAWSIEKKRHYLLLLTAACLLFATAAFMQIMLLPLDIGANTIPTGLLYTLAVLAAAEAILRRSGRGMGWKAALGAIGVITALLWYFYYIRPNLLVRIYVQAFGYGLILAATAWRIRALRHGRLVDRVLFWVVAVVAIHFFPRTWLTFGTDATASIEAFGASLFWNMMQLLIAAAGTALAFALLAAALTDVMDDLRRERDVDPLTGVLNRRGLEERVARLFRNAGAPLSLILCDIDHFKAINDAHGHAAGDRVLATFAGVLRDSVREADLVARIGGEEFAILLPGMDVDAAMAVAECIRERLAIHRFPVLGATESVTASFGLAQRDGSERFQAFSARADARLYRAKREGRDRVVAADMPLTAGPAEVAQPANAASPAA</sequence>
<dbReference type="EC" id="2.7.7.65" evidence="1"/>